<proteinExistence type="predicted"/>
<sequence>MEKKLAVKYGIEPRHYEKAGNRKDVIAEWEDGFRTNGEENTFEWWYFDSHLSDGTGLVIIFYSKTVFDAQGPLKPMVSFELTTPDGKKIEQAVFAPADEFSSSNETCDVRVGDCTFRGNLKEYEIHFEKDDIVADIKLTGNIRAWRQGNSFNYFGDQEEKYFAWLPSVPEGNVEAEITIDGVTKTLTGTGYHDHNWGNVNMAELIHHWYWGRARVGKYNLITAHTYSEESYGYEPLITFMLAENNEIIIGDDDTYKYVTFTKEDEHIDEYTGKPVANKIVFDYNDGKKHYRVTYERKNDIAKHRMIDTLTGEAKEFASLVGFDGAYLRFNGQVTVDKLIDGEIVETVTEPSAVWELMYFGKTMTNL</sequence>
<evidence type="ECO:0000259" key="1">
    <source>
        <dbReference type="Pfam" id="PF24137"/>
    </source>
</evidence>
<dbReference type="AlphaFoldDB" id="A0A1G7UA04"/>
<dbReference type="InterPro" id="IPR056402">
    <property type="entry name" value="DA_N"/>
</dbReference>
<dbReference type="RefSeq" id="WP_168427191.1">
    <property type="nucleotide sequence ID" value="NZ_FNCK01000009.1"/>
</dbReference>
<dbReference type="Gene3D" id="2.40.370.10">
    <property type="entry name" value="AttH-like domain"/>
    <property type="match status" value="1"/>
</dbReference>
<gene>
    <name evidence="2" type="ORF">SAMN05421791_10914</name>
</gene>
<evidence type="ECO:0000313" key="3">
    <source>
        <dbReference type="Proteomes" id="UP000199708"/>
    </source>
</evidence>
<keyword evidence="3" id="KW-1185">Reference proteome</keyword>
<protein>
    <submittedName>
        <fullName evidence="2">Hydroxyneurosporene synthase (CrtC)</fullName>
    </submittedName>
</protein>
<accession>A0A1G7UA04</accession>
<dbReference type="SUPFAM" id="SSF159245">
    <property type="entry name" value="AttH-like"/>
    <property type="match status" value="1"/>
</dbReference>
<feature type="domain" description="Diels-Alderase N-terminal" evidence="1">
    <location>
        <begin position="38"/>
        <end position="196"/>
    </location>
</feature>
<name>A0A1G7UA04_9LACT</name>
<dbReference type="Pfam" id="PF24137">
    <property type="entry name" value="DA_N"/>
    <property type="match status" value="1"/>
</dbReference>
<dbReference type="EMBL" id="FNCK01000009">
    <property type="protein sequence ID" value="SDG44412.1"/>
    <property type="molecule type" value="Genomic_DNA"/>
</dbReference>
<dbReference type="Proteomes" id="UP000199708">
    <property type="component" value="Unassembled WGS sequence"/>
</dbReference>
<reference evidence="2 3" key="1">
    <citation type="submission" date="2016-10" db="EMBL/GenBank/DDBJ databases">
        <authorList>
            <person name="de Groot N.N."/>
        </authorList>
    </citation>
    <scope>NUCLEOTIDE SEQUENCE [LARGE SCALE GENOMIC DNA]</scope>
    <source>
        <strain evidence="2 3">ATCC BAA-466</strain>
    </source>
</reference>
<organism evidence="2 3">
    <name type="scientific">Facklamia miroungae</name>
    <dbReference type="NCBI Taxonomy" id="120956"/>
    <lineage>
        <taxon>Bacteria</taxon>
        <taxon>Bacillati</taxon>
        <taxon>Bacillota</taxon>
        <taxon>Bacilli</taxon>
        <taxon>Lactobacillales</taxon>
        <taxon>Aerococcaceae</taxon>
        <taxon>Facklamia</taxon>
    </lineage>
</organism>
<dbReference type="STRING" id="120956.SAMN05421791_10914"/>
<dbReference type="InterPro" id="IPR023374">
    <property type="entry name" value="AttH-like_dom_sf"/>
</dbReference>
<evidence type="ECO:0000313" key="2">
    <source>
        <dbReference type="EMBL" id="SDG44412.1"/>
    </source>
</evidence>
<dbReference type="CDD" id="cd22187">
    <property type="entry name" value="asqI-like"/>
    <property type="match status" value="1"/>
</dbReference>